<proteinExistence type="predicted"/>
<dbReference type="Proteomes" id="UP000225548">
    <property type="component" value="Unassembled WGS sequence"/>
</dbReference>
<keyword evidence="2" id="KW-0812">Transmembrane</keyword>
<protein>
    <recommendedName>
        <fullName evidence="3">Leucine rich repeat variant domain-containing protein</fullName>
    </recommendedName>
</protein>
<keyword evidence="2" id="KW-0472">Membrane</keyword>
<dbReference type="InterPro" id="IPR057893">
    <property type="entry name" value="LRV_2"/>
</dbReference>
<comment type="caution">
    <text evidence="4">The sequence shown here is derived from an EMBL/GenBank/DDBJ whole genome shotgun (WGS) entry which is preliminary data.</text>
</comment>
<evidence type="ECO:0000259" key="3">
    <source>
        <dbReference type="Pfam" id="PF25591"/>
    </source>
</evidence>
<organism evidence="4 5">
    <name type="scientific">Sanguibacter antarcticus</name>
    <dbReference type="NCBI Taxonomy" id="372484"/>
    <lineage>
        <taxon>Bacteria</taxon>
        <taxon>Bacillati</taxon>
        <taxon>Actinomycetota</taxon>
        <taxon>Actinomycetes</taxon>
        <taxon>Micrococcales</taxon>
        <taxon>Sanguibacteraceae</taxon>
        <taxon>Sanguibacter</taxon>
    </lineage>
</organism>
<feature type="domain" description="Leucine rich repeat variant" evidence="3">
    <location>
        <begin position="7"/>
        <end position="66"/>
    </location>
</feature>
<sequence length="612" mass="63481">MMEPTQFTAAQAADPATPAALLADIATHRPDLRAAVASNPTAYPDLLTWLASFGDLAVDAAIAQRPVLAPGNAGAAAYGVAPQQPAAPGYGQAPADQGDGQQPAIPTYGQQATGQGYGQQGYGQAYGQQTYGQQTYGQQAYGQGAAAGVWGAAPVQTKKSRRGLWIGAGVAGALLIGSGAFAANALWFSKVGGASSPEAAVTQLVGGIADKDLVSVYGVMSPAEVSQIATAYDLFSKHMDDVDDDGAQELVDAYLGAMDLEMDGLEVEVEEIEDGLAKVTITDGSLTVDADADKLGDAVVDTVDLAKESSFWDELSAGTSVPSDDEIRDQVAIAVEELPVTVMTDDLAFDPSGLSLEALDGLGAGDLGLPDPSSAEPIAPFLMVVEEDGDWYVSPYLTALEYTAVSAGTDRGSMPSSDLAGTFDSPEDAAAGFVDGLKEYAATGEIDEYLKALPLADRRAAALYASTDSLESGDLEEMQAALEQLDVEASFSLREEDDDVAWLVLDSMTVSGEIEGESGSIELDAQCFSADADGQQIKGCLEDVPALVELGIGDLSLVAVEEDGSWYISGLGTVGDSAGILTSNVLRLYDEGKLLDEQWWAENLGVIGDEIF</sequence>
<accession>A0A2A9E1I6</accession>
<reference evidence="4 5" key="1">
    <citation type="submission" date="2017-10" db="EMBL/GenBank/DDBJ databases">
        <title>Sequencing the genomes of 1000 actinobacteria strains.</title>
        <authorList>
            <person name="Klenk H.-P."/>
        </authorList>
    </citation>
    <scope>NUCLEOTIDE SEQUENCE [LARGE SCALE GENOMIC DNA]</scope>
    <source>
        <strain evidence="4 5">DSM 18966</strain>
    </source>
</reference>
<evidence type="ECO:0000256" key="1">
    <source>
        <dbReference type="SAM" id="MobiDB-lite"/>
    </source>
</evidence>
<name>A0A2A9E1I6_9MICO</name>
<evidence type="ECO:0000313" key="4">
    <source>
        <dbReference type="EMBL" id="PFG32808.1"/>
    </source>
</evidence>
<dbReference type="EMBL" id="PDJG01000001">
    <property type="protein sequence ID" value="PFG32808.1"/>
    <property type="molecule type" value="Genomic_DNA"/>
</dbReference>
<evidence type="ECO:0000256" key="2">
    <source>
        <dbReference type="SAM" id="Phobius"/>
    </source>
</evidence>
<gene>
    <name evidence="4" type="ORF">ATL42_0656</name>
</gene>
<dbReference type="AlphaFoldDB" id="A0A2A9E1I6"/>
<keyword evidence="5" id="KW-1185">Reference proteome</keyword>
<feature type="transmembrane region" description="Helical" evidence="2">
    <location>
        <begin position="164"/>
        <end position="188"/>
    </location>
</feature>
<feature type="region of interest" description="Disordered" evidence="1">
    <location>
        <begin position="85"/>
        <end position="113"/>
    </location>
</feature>
<dbReference type="Pfam" id="PF25591">
    <property type="entry name" value="LRV_2"/>
    <property type="match status" value="1"/>
</dbReference>
<keyword evidence="2" id="KW-1133">Transmembrane helix</keyword>
<evidence type="ECO:0000313" key="5">
    <source>
        <dbReference type="Proteomes" id="UP000225548"/>
    </source>
</evidence>